<evidence type="ECO:0000259" key="6">
    <source>
        <dbReference type="PROSITE" id="PS50110"/>
    </source>
</evidence>
<keyword evidence="3" id="KW-0804">Transcription</keyword>
<evidence type="ECO:0000313" key="7">
    <source>
        <dbReference type="EMBL" id="GBG07353.1"/>
    </source>
</evidence>
<dbReference type="GO" id="GO:0003700">
    <property type="term" value="F:DNA-binding transcription factor activity"/>
    <property type="evidence" value="ECO:0007669"/>
    <property type="project" value="InterPro"/>
</dbReference>
<reference evidence="7 8" key="1">
    <citation type="submission" date="2017-08" db="EMBL/GenBank/DDBJ databases">
        <title>Substantial Increase in Enzyme Production by Combined Drug-Resistance Mutations in Paenibacillus agaridevorans.</title>
        <authorList>
            <person name="Tanaka Y."/>
            <person name="Funane K."/>
            <person name="Hosaka T."/>
            <person name="Shiwa Y."/>
            <person name="Fujita N."/>
            <person name="Miyazaki T."/>
            <person name="Yoshikawa H."/>
            <person name="Murakami K."/>
            <person name="Kasahara K."/>
            <person name="Inaoka T."/>
            <person name="Hiraga Y."/>
            <person name="Ochi K."/>
        </authorList>
    </citation>
    <scope>NUCLEOTIDE SEQUENCE [LARGE SCALE GENOMIC DNA]</scope>
    <source>
        <strain evidence="7 8">T-3040</strain>
    </source>
</reference>
<accession>A0A2R5EU85</accession>
<gene>
    <name evidence="7" type="ORF">PAT3040_01901</name>
</gene>
<evidence type="ECO:0000256" key="3">
    <source>
        <dbReference type="ARBA" id="ARBA00023163"/>
    </source>
</evidence>
<dbReference type="SMART" id="SM00342">
    <property type="entry name" value="HTH_ARAC"/>
    <property type="match status" value="1"/>
</dbReference>
<keyword evidence="8" id="KW-1185">Reference proteome</keyword>
<dbReference type="GO" id="GO:0043565">
    <property type="term" value="F:sequence-specific DNA binding"/>
    <property type="evidence" value="ECO:0007669"/>
    <property type="project" value="InterPro"/>
</dbReference>
<dbReference type="RefSeq" id="WP_108992428.1">
    <property type="nucleotide sequence ID" value="NZ_BDQX01000091.1"/>
</dbReference>
<evidence type="ECO:0000256" key="1">
    <source>
        <dbReference type="ARBA" id="ARBA00023015"/>
    </source>
</evidence>
<feature type="domain" description="HTH araC/xylS-type" evidence="5">
    <location>
        <begin position="418"/>
        <end position="516"/>
    </location>
</feature>
<dbReference type="PRINTS" id="PR00032">
    <property type="entry name" value="HTHARAC"/>
</dbReference>
<evidence type="ECO:0000256" key="2">
    <source>
        <dbReference type="ARBA" id="ARBA00023125"/>
    </source>
</evidence>
<dbReference type="Gene3D" id="1.10.10.60">
    <property type="entry name" value="Homeodomain-like"/>
    <property type="match status" value="2"/>
</dbReference>
<dbReference type="InterPro" id="IPR018060">
    <property type="entry name" value="HTH_AraC"/>
</dbReference>
<dbReference type="InterPro" id="IPR041522">
    <property type="entry name" value="CdaR_GGDEF"/>
</dbReference>
<dbReference type="Pfam" id="PF00072">
    <property type="entry name" value="Response_reg"/>
    <property type="match status" value="1"/>
</dbReference>
<dbReference type="CDD" id="cd17536">
    <property type="entry name" value="REC_YesN-like"/>
    <property type="match status" value="1"/>
</dbReference>
<dbReference type="Proteomes" id="UP000245202">
    <property type="component" value="Unassembled WGS sequence"/>
</dbReference>
<dbReference type="PANTHER" id="PTHR43280">
    <property type="entry name" value="ARAC-FAMILY TRANSCRIPTIONAL REGULATOR"/>
    <property type="match status" value="1"/>
</dbReference>
<evidence type="ECO:0000256" key="4">
    <source>
        <dbReference type="PROSITE-ProRule" id="PRU00169"/>
    </source>
</evidence>
<dbReference type="SUPFAM" id="SSF46689">
    <property type="entry name" value="Homeodomain-like"/>
    <property type="match status" value="1"/>
</dbReference>
<evidence type="ECO:0000259" key="5">
    <source>
        <dbReference type="PROSITE" id="PS01124"/>
    </source>
</evidence>
<dbReference type="SUPFAM" id="SSF52172">
    <property type="entry name" value="CheY-like"/>
    <property type="match status" value="1"/>
</dbReference>
<keyword evidence="2 7" id="KW-0238">DNA-binding</keyword>
<dbReference type="Gene3D" id="3.40.50.2300">
    <property type="match status" value="1"/>
</dbReference>
<dbReference type="AlphaFoldDB" id="A0A2R5EU85"/>
<dbReference type="PANTHER" id="PTHR43280:SF35">
    <property type="entry name" value="RESPONSE REGULATOR"/>
    <property type="match status" value="1"/>
</dbReference>
<name>A0A2R5EU85_9BACL</name>
<dbReference type="GO" id="GO:0000160">
    <property type="term" value="P:phosphorelay signal transduction system"/>
    <property type="evidence" value="ECO:0007669"/>
    <property type="project" value="InterPro"/>
</dbReference>
<evidence type="ECO:0000313" key="8">
    <source>
        <dbReference type="Proteomes" id="UP000245202"/>
    </source>
</evidence>
<sequence length="523" mass="59795">MYKVLLVDDEPKIIQGLQRLVDWEDYGMEVVGTVQSAAEAMAIMEGRTIHVLITDIKMPEVDGLQLIQWTKSFNRLIKCVILSGHADFPLVKEAAMLGIENYLLKPVNREELSDTLIGIHWKIESDLSEQTQLRSDAVILRNNIINRWLVNRIRRQELEQRADLLNIKFDSPSIIVSLIKVLYKDSDTDRDRDLIQYAAENICSELATWAVIVCDPYGYIVCIFPGESEDTTIQIRSVLKDCSEAIAAYLKRDVFITVGTREKELHDVHLSYKRALYLMDYSLVLPTNTIMDDSEQSPLKNIIPINIDYNRLQSCLINGNGSGVLSFIEETLSELSRAGGVSPSLVQNVTIEIAHHLLSYTHKIDPDHAFQIKNQGSLVAELQQQKNMDEIKLWLRSLAQTALQAAHLRDEDRNPIIKRMLDYVDRHYMENISLKTISNAFNVNAAYMGQQFIKAMNDTFSNYLNIKRIEKAKELITTTDLPLQEIAIRVGYHNQSYFNNMFKKHTGGYPTKYKITARSLHST</sequence>
<proteinExistence type="predicted"/>
<keyword evidence="1" id="KW-0805">Transcription regulation</keyword>
<dbReference type="EMBL" id="BDQX01000091">
    <property type="protein sequence ID" value="GBG07353.1"/>
    <property type="molecule type" value="Genomic_DNA"/>
</dbReference>
<dbReference type="InterPro" id="IPR020449">
    <property type="entry name" value="Tscrpt_reg_AraC-type_HTH"/>
</dbReference>
<dbReference type="InterPro" id="IPR001789">
    <property type="entry name" value="Sig_transdc_resp-reg_receiver"/>
</dbReference>
<dbReference type="SMART" id="SM00448">
    <property type="entry name" value="REC"/>
    <property type="match status" value="1"/>
</dbReference>
<dbReference type="Pfam" id="PF12833">
    <property type="entry name" value="HTH_18"/>
    <property type="match status" value="1"/>
</dbReference>
<keyword evidence="4" id="KW-0597">Phosphoprotein</keyword>
<comment type="caution">
    <text evidence="7">The sequence shown here is derived from an EMBL/GenBank/DDBJ whole genome shotgun (WGS) entry which is preliminary data.</text>
</comment>
<feature type="modified residue" description="4-aspartylphosphate" evidence="4">
    <location>
        <position position="55"/>
    </location>
</feature>
<organism evidence="7 8">
    <name type="scientific">Paenibacillus agaridevorans</name>
    <dbReference type="NCBI Taxonomy" id="171404"/>
    <lineage>
        <taxon>Bacteria</taxon>
        <taxon>Bacillati</taxon>
        <taxon>Bacillota</taxon>
        <taxon>Bacilli</taxon>
        <taxon>Bacillales</taxon>
        <taxon>Paenibacillaceae</taxon>
        <taxon>Paenibacillus</taxon>
    </lineage>
</organism>
<feature type="domain" description="Response regulatory" evidence="6">
    <location>
        <begin position="3"/>
        <end position="120"/>
    </location>
</feature>
<dbReference type="PROSITE" id="PS01124">
    <property type="entry name" value="HTH_ARAC_FAMILY_2"/>
    <property type="match status" value="1"/>
</dbReference>
<dbReference type="InterPro" id="IPR009057">
    <property type="entry name" value="Homeodomain-like_sf"/>
</dbReference>
<protein>
    <submittedName>
        <fullName evidence="7">DNA-binding response regulator</fullName>
    </submittedName>
</protein>
<dbReference type="InterPro" id="IPR011006">
    <property type="entry name" value="CheY-like_superfamily"/>
</dbReference>
<dbReference type="PROSITE" id="PS50110">
    <property type="entry name" value="RESPONSE_REGULATORY"/>
    <property type="match status" value="1"/>
</dbReference>
<dbReference type="Pfam" id="PF17853">
    <property type="entry name" value="GGDEF_2"/>
    <property type="match status" value="1"/>
</dbReference>